<proteinExistence type="inferred from homology"/>
<keyword evidence="4 8" id="KW-0812">Transmembrane</keyword>
<evidence type="ECO:0000313" key="9">
    <source>
        <dbReference type="EMBL" id="KIW89909.1"/>
    </source>
</evidence>
<keyword evidence="3" id="KW-0406">Ion transport</keyword>
<accession>A0A0D2HZA0</accession>
<keyword evidence="10" id="KW-1185">Reference proteome</keyword>
<dbReference type="RefSeq" id="XP_016616578.1">
    <property type="nucleotide sequence ID" value="XM_016767062.1"/>
</dbReference>
<evidence type="ECO:0000256" key="7">
    <source>
        <dbReference type="SAM" id="MobiDB-lite"/>
    </source>
</evidence>
<keyword evidence="5 8" id="KW-1133">Transmembrane helix</keyword>
<dbReference type="AlphaFoldDB" id="A0A0D2HZA0"/>
<gene>
    <name evidence="9" type="ORF">Z519_09338</name>
</gene>
<feature type="transmembrane region" description="Helical" evidence="8">
    <location>
        <begin position="179"/>
        <end position="198"/>
    </location>
</feature>
<keyword evidence="3" id="KW-0813">Transport</keyword>
<comment type="subcellular location">
    <subcellularLocation>
        <location evidence="1">Membrane</location>
        <topology evidence="1">Multi-pass membrane protein</topology>
    </subcellularLocation>
</comment>
<dbReference type="OrthoDB" id="4364at2759"/>
<reference evidence="9" key="1">
    <citation type="submission" date="2015-01" db="EMBL/GenBank/DDBJ databases">
        <title>The Genome Sequence of Cladophialophora bantiana CBS 173.52.</title>
        <authorList>
            <consortium name="The Broad Institute Genomics Platform"/>
            <person name="Cuomo C."/>
            <person name="de Hoog S."/>
            <person name="Gorbushina A."/>
            <person name="Stielow B."/>
            <person name="Teixiera M."/>
            <person name="Abouelleil A."/>
            <person name="Chapman S.B."/>
            <person name="Priest M."/>
            <person name="Young S.K."/>
            <person name="Wortman J."/>
            <person name="Nusbaum C."/>
            <person name="Birren B."/>
        </authorList>
    </citation>
    <scope>NUCLEOTIDE SEQUENCE [LARGE SCALE GENOMIC DNA]</scope>
    <source>
        <strain evidence="9">CBS 173.52</strain>
    </source>
</reference>
<feature type="compositionally biased region" description="Basic and acidic residues" evidence="7">
    <location>
        <begin position="354"/>
        <end position="373"/>
    </location>
</feature>
<dbReference type="GO" id="GO:0015093">
    <property type="term" value="F:ferrous iron transmembrane transporter activity"/>
    <property type="evidence" value="ECO:0007669"/>
    <property type="project" value="TreeGrafter"/>
</dbReference>
<dbReference type="GeneID" id="27702266"/>
<evidence type="ECO:0000256" key="3">
    <source>
        <dbReference type="ARBA" id="ARBA00022496"/>
    </source>
</evidence>
<feature type="region of interest" description="Disordered" evidence="7">
    <location>
        <begin position="334"/>
        <end position="373"/>
    </location>
</feature>
<evidence type="ECO:0000256" key="5">
    <source>
        <dbReference type="ARBA" id="ARBA00022989"/>
    </source>
</evidence>
<keyword evidence="6 8" id="KW-0472">Membrane</keyword>
<evidence type="ECO:0008006" key="11">
    <source>
        <dbReference type="Google" id="ProtNLM"/>
    </source>
</evidence>
<evidence type="ECO:0000256" key="2">
    <source>
        <dbReference type="ARBA" id="ARBA00008333"/>
    </source>
</evidence>
<dbReference type="PANTHER" id="PTHR31632">
    <property type="entry name" value="IRON TRANSPORTER FTH1"/>
    <property type="match status" value="1"/>
</dbReference>
<dbReference type="Pfam" id="PF03239">
    <property type="entry name" value="FTR1"/>
    <property type="match status" value="1"/>
</dbReference>
<evidence type="ECO:0000256" key="6">
    <source>
        <dbReference type="ARBA" id="ARBA00023136"/>
    </source>
</evidence>
<feature type="transmembrane region" description="Helical" evidence="8">
    <location>
        <begin position="146"/>
        <end position="167"/>
    </location>
</feature>
<sequence>MPDVFAVPVFFIVFRETLETTIVVSVLLSFLKQQLGPDRDKTVYKKLRNQIWYGTLVGFVICLIVGCGMIGAFYGIGTNTWGTTEDLWEGIFALIASIIIAVMGAALLRVSKMQAKWRVKLARALEAKDNRHGRLGSRIKAWAEKYAMFLLPFITILREGIEAIVFIGGVSLGVQASSIPLPTFCGLAAGCAVGFIIYKGGNMAPLQFFLIASTCFLYLVAAGLFSRSIWFFENHAFNRATGGDAAENGSGPGSYDIRSSVWHVNCCNPLLNGGGGWGIFNAILGWQNSATYGSVIGYNVFWIVVMAGLILLRFKETKGHYPFMKSKAAAADVASTQERTSDDKSSDSSGIGPVDHKVVLGMDAKPKVLESHA</sequence>
<dbReference type="Proteomes" id="UP000053789">
    <property type="component" value="Unassembled WGS sequence"/>
</dbReference>
<dbReference type="VEuPathDB" id="FungiDB:Z519_09338"/>
<keyword evidence="3" id="KW-0408">Iron</keyword>
<evidence type="ECO:0000256" key="1">
    <source>
        <dbReference type="ARBA" id="ARBA00004141"/>
    </source>
</evidence>
<protein>
    <recommendedName>
        <fullName evidence="11">High-affinity iron transporter</fullName>
    </recommendedName>
</protein>
<evidence type="ECO:0000256" key="4">
    <source>
        <dbReference type="ARBA" id="ARBA00022692"/>
    </source>
</evidence>
<feature type="transmembrane region" description="Helical" evidence="8">
    <location>
        <begin position="51"/>
        <end position="76"/>
    </location>
</feature>
<dbReference type="PANTHER" id="PTHR31632:SF2">
    <property type="entry name" value="PLASMA MEMBRANE IRON PERMEASE"/>
    <property type="match status" value="1"/>
</dbReference>
<comment type="similarity">
    <text evidence="2">Belongs to the oxidase-dependent Fe transporter (OFeT) (TC 9.A.10.1) family.</text>
</comment>
<organism evidence="9 10">
    <name type="scientific">Cladophialophora bantiana (strain ATCC 10958 / CBS 173.52 / CDC B-1940 / NIH 8579)</name>
    <name type="common">Xylohypha bantiana</name>
    <dbReference type="NCBI Taxonomy" id="1442370"/>
    <lineage>
        <taxon>Eukaryota</taxon>
        <taxon>Fungi</taxon>
        <taxon>Dikarya</taxon>
        <taxon>Ascomycota</taxon>
        <taxon>Pezizomycotina</taxon>
        <taxon>Eurotiomycetes</taxon>
        <taxon>Chaetothyriomycetidae</taxon>
        <taxon>Chaetothyriales</taxon>
        <taxon>Herpotrichiellaceae</taxon>
        <taxon>Cladophialophora</taxon>
    </lineage>
</organism>
<feature type="transmembrane region" description="Helical" evidence="8">
    <location>
        <begin position="295"/>
        <end position="314"/>
    </location>
</feature>
<name>A0A0D2HZA0_CLAB1</name>
<feature type="transmembrane region" description="Helical" evidence="8">
    <location>
        <begin position="6"/>
        <end position="31"/>
    </location>
</feature>
<feature type="transmembrane region" description="Helical" evidence="8">
    <location>
        <begin position="88"/>
        <end position="108"/>
    </location>
</feature>
<dbReference type="HOGENOM" id="CLU_046738_0_1_1"/>
<evidence type="ECO:0000256" key="8">
    <source>
        <dbReference type="SAM" id="Phobius"/>
    </source>
</evidence>
<dbReference type="GO" id="GO:0033573">
    <property type="term" value="C:high-affinity iron permease complex"/>
    <property type="evidence" value="ECO:0007669"/>
    <property type="project" value="InterPro"/>
</dbReference>
<keyword evidence="3" id="KW-0410">Iron transport</keyword>
<evidence type="ECO:0000313" key="10">
    <source>
        <dbReference type="Proteomes" id="UP000053789"/>
    </source>
</evidence>
<feature type="transmembrane region" description="Helical" evidence="8">
    <location>
        <begin position="210"/>
        <end position="232"/>
    </location>
</feature>
<dbReference type="InterPro" id="IPR004923">
    <property type="entry name" value="FTR1/Fip1/EfeU"/>
</dbReference>
<dbReference type="EMBL" id="KN846994">
    <property type="protein sequence ID" value="KIW89909.1"/>
    <property type="molecule type" value="Genomic_DNA"/>
</dbReference>